<gene>
    <name evidence="2" type="ORF">FTUN_3680</name>
</gene>
<accession>A0A6M5YQ59</accession>
<dbReference type="SUPFAM" id="SSF54523">
    <property type="entry name" value="Pili subunits"/>
    <property type="match status" value="1"/>
</dbReference>
<proteinExistence type="predicted"/>
<evidence type="ECO:0000313" key="3">
    <source>
        <dbReference type="Proteomes" id="UP000503447"/>
    </source>
</evidence>
<organism evidence="2 3">
    <name type="scientific">Frigoriglobus tundricola</name>
    <dbReference type="NCBI Taxonomy" id="2774151"/>
    <lineage>
        <taxon>Bacteria</taxon>
        <taxon>Pseudomonadati</taxon>
        <taxon>Planctomycetota</taxon>
        <taxon>Planctomycetia</taxon>
        <taxon>Gemmatales</taxon>
        <taxon>Gemmataceae</taxon>
        <taxon>Frigoriglobus</taxon>
    </lineage>
</organism>
<protein>
    <recommendedName>
        <fullName evidence="1">DUF1559 domain-containing protein</fullName>
    </recommendedName>
</protein>
<dbReference type="InterPro" id="IPR011453">
    <property type="entry name" value="DUF1559"/>
</dbReference>
<feature type="domain" description="DUF1559" evidence="1">
    <location>
        <begin position="42"/>
        <end position="152"/>
    </location>
</feature>
<dbReference type="EMBL" id="CP053452">
    <property type="protein sequence ID" value="QJW96125.1"/>
    <property type="molecule type" value="Genomic_DNA"/>
</dbReference>
<dbReference type="Gene3D" id="3.30.700.10">
    <property type="entry name" value="Glycoprotein, Type 4 Pilin"/>
    <property type="match status" value="1"/>
</dbReference>
<keyword evidence="3" id="KW-1185">Reference proteome</keyword>
<dbReference type="KEGG" id="ftj:FTUN_3680"/>
<dbReference type="RefSeq" id="WP_171471768.1">
    <property type="nucleotide sequence ID" value="NZ_CP053452.2"/>
</dbReference>
<dbReference type="Proteomes" id="UP000503447">
    <property type="component" value="Chromosome"/>
</dbReference>
<reference evidence="3" key="1">
    <citation type="submission" date="2020-05" db="EMBL/GenBank/DDBJ databases">
        <title>Frigoriglobus tundricola gen. nov., sp. nov., a psychrotolerant cellulolytic planctomycete of the family Gemmataceae with two divergent copies of 16S rRNA gene.</title>
        <authorList>
            <person name="Kulichevskaya I.S."/>
            <person name="Ivanova A.A."/>
            <person name="Naumoff D.G."/>
            <person name="Beletsky A.V."/>
            <person name="Rijpstra W.I.C."/>
            <person name="Sinninghe Damste J.S."/>
            <person name="Mardanov A.V."/>
            <person name="Ravin N.V."/>
            <person name="Dedysh S.N."/>
        </authorList>
    </citation>
    <scope>NUCLEOTIDE SEQUENCE [LARGE SCALE GENOMIC DNA]</scope>
    <source>
        <strain evidence="3">PL17</strain>
    </source>
</reference>
<dbReference type="PANTHER" id="PTHR30093:SF2">
    <property type="entry name" value="TYPE II SECRETION SYSTEM PROTEIN H"/>
    <property type="match status" value="1"/>
</dbReference>
<sequence>MDRLRRHSLTMCRSAISRIELGLVVLILALLAGLSLTLVVKVRATAAQTACQNNLKQIALGVLNFHDANNQLPPLTNQGSASHSTDIRSVFATLGPYLECSASTYRPGESVSSYHAPSSVPFTLQNKDGSEYTRFGGDANQVWSAFIDPADTTADGLRDIPVTVPDGTVGYYATVSYAANGLLPWGTLGRTRKLEDWPSGAILFTERPQVCRPEAGDAVFNLWGVGFYSPQMPAFALLTPTEPAGLWSTDKAVPERLLPPIRADHSGEMLVRIGRMEATPQPADFPTPVQLIRSGKSCDPRLPGSPHRGGMQAVTLDWSVRVFAPDTEPWVFWAACTLTREAN</sequence>
<dbReference type="AlphaFoldDB" id="A0A6M5YQ59"/>
<dbReference type="Pfam" id="PF07596">
    <property type="entry name" value="SBP_bac_10"/>
    <property type="match status" value="1"/>
</dbReference>
<dbReference type="InterPro" id="IPR045584">
    <property type="entry name" value="Pilin-like"/>
</dbReference>
<evidence type="ECO:0000259" key="1">
    <source>
        <dbReference type="Pfam" id="PF07596"/>
    </source>
</evidence>
<name>A0A6M5YQ59_9BACT</name>
<evidence type="ECO:0000313" key="2">
    <source>
        <dbReference type="EMBL" id="QJW96125.1"/>
    </source>
</evidence>
<dbReference type="PANTHER" id="PTHR30093">
    <property type="entry name" value="GENERAL SECRETION PATHWAY PROTEIN G"/>
    <property type="match status" value="1"/>
</dbReference>